<feature type="domain" description="Response regulatory" evidence="6">
    <location>
        <begin position="12"/>
        <end position="130"/>
    </location>
</feature>
<dbReference type="InterPro" id="IPR029016">
    <property type="entry name" value="GAF-like_dom_sf"/>
</dbReference>
<dbReference type="InterPro" id="IPR000014">
    <property type="entry name" value="PAS"/>
</dbReference>
<dbReference type="InterPro" id="IPR000700">
    <property type="entry name" value="PAS-assoc_C"/>
</dbReference>
<evidence type="ECO:0000259" key="7">
    <source>
        <dbReference type="PROSITE" id="PS50112"/>
    </source>
</evidence>
<evidence type="ECO:0000313" key="10">
    <source>
        <dbReference type="Proteomes" id="UP000281431"/>
    </source>
</evidence>
<dbReference type="InterPro" id="IPR007050">
    <property type="entry name" value="HTH_bacterioopsin"/>
</dbReference>
<dbReference type="CDD" id="cd00130">
    <property type="entry name" value="PAS"/>
    <property type="match status" value="1"/>
</dbReference>
<dbReference type="PROSITE" id="PS50113">
    <property type="entry name" value="PAC"/>
    <property type="match status" value="1"/>
</dbReference>
<dbReference type="CDD" id="cd00156">
    <property type="entry name" value="REC"/>
    <property type="match status" value="1"/>
</dbReference>
<dbReference type="Proteomes" id="UP000281431">
    <property type="component" value="Unassembled WGS sequence"/>
</dbReference>
<dbReference type="InterPro" id="IPR011006">
    <property type="entry name" value="CheY-like_superfamily"/>
</dbReference>
<dbReference type="PROSITE" id="PS50112">
    <property type="entry name" value="PAS"/>
    <property type="match status" value="1"/>
</dbReference>
<dbReference type="InterPro" id="IPR031803">
    <property type="entry name" value="BAT_GAF/HTH-assoc"/>
</dbReference>
<dbReference type="InterPro" id="IPR001789">
    <property type="entry name" value="Sig_transdc_resp-reg_receiver"/>
</dbReference>
<evidence type="ECO:0000256" key="4">
    <source>
        <dbReference type="ARBA" id="ARBA00023163"/>
    </source>
</evidence>
<keyword evidence="1" id="KW-0808">Transferase</keyword>
<dbReference type="PROSITE" id="PS50110">
    <property type="entry name" value="RESPONSE_REGULATORY"/>
    <property type="match status" value="1"/>
</dbReference>
<keyword evidence="3" id="KW-0805">Transcription regulation</keyword>
<sequence length="972" mass="106003">MGFAQTDADDRLLVVESDEAADGNAISSVLEEYADDRGAAVTAVSSVEAAIGVLDERTVDCVVAAQSLPDGTGLEVLEAVRERDSARPVVLVPEEGDEALATDAVAADVTEYVPRDRPTDELLDALERAIETGRERRTQRERARGFAALFDDPETYSWVLDPDGCVRRTNDAALEAVDAAGADVRGRPLAALPWWADARDGRRTVRDAIDAAAAGDVAHRELTRASGGDGNATDGERTLEVTVRPVRDESGGITSLLARAVDVTERVRLEAELRESEELHRVTLNHMTDTVLITDDDGEFTYVCPNVHFIFGYDDEEIHEMGTIDELLGRDLFDPDELDAEGVLTNVECTATDKAGREHVLLVNVRRVSIQGGTTLYSCRDVTTRKRREEALTALHRTTRELVYAETDREIADLVVGDATDVLDLEASAVYLFDADENELRPAAHSSGMAELHGPLSVHRPGDGSPPGEVFVDGESRFLPDVSASSVWSNPTSDVSSAAVVPLGDHGVFLTGSETRDEFDAVSRELIDLLAATAEAALDRVERDRTLRERDRELKRRNRQLTRLNRINELIREIDGALVQAETREEIDRAVCDRLTTADRFSFAWIGSSEPGEDRLESRAHGGTKRGNEYLDAVSLSLDGREATEAGEPAVRTASSREVTLVSNVAEGLREQPWRGEALACDYQSIISVPLSYDEFTYGVLTVYADRPAAFDDVTRAVFEELGETIASAIAAIERKSALLSNSSSRLEFDVDDESFVFSRLAKRAGCRIAFDGGVRQYESGATVFATVDGAPASAVVNAAVELVAVEDARVIGDGTDGAGGTVRFQFSRPFFALRLADHGVVLRGVEATPERTRITVDVPSAVDDRGSADVVASSFADVELLSKRTVDRSMPRDLQSQLIERVTDRQLEVVQLAYYGGYFESPRERSGEEVAETLGISSAAFYRHVRTVQRKLFELLFEEVSVPANTARAVE</sequence>
<dbReference type="InterPro" id="IPR035965">
    <property type="entry name" value="PAS-like_dom_sf"/>
</dbReference>
<feature type="domain" description="PAS" evidence="7">
    <location>
        <begin position="276"/>
        <end position="318"/>
    </location>
</feature>
<evidence type="ECO:0000256" key="3">
    <source>
        <dbReference type="ARBA" id="ARBA00023015"/>
    </source>
</evidence>
<evidence type="ECO:0000313" key="9">
    <source>
        <dbReference type="EMBL" id="RQG99000.1"/>
    </source>
</evidence>
<dbReference type="SMART" id="SM00448">
    <property type="entry name" value="REC"/>
    <property type="match status" value="1"/>
</dbReference>
<dbReference type="Gene3D" id="3.30.450.40">
    <property type="match status" value="2"/>
</dbReference>
<dbReference type="SUPFAM" id="SSF52172">
    <property type="entry name" value="CheY-like"/>
    <property type="match status" value="1"/>
</dbReference>
<dbReference type="NCBIfam" id="TIGR00229">
    <property type="entry name" value="sensory_box"/>
    <property type="match status" value="2"/>
</dbReference>
<dbReference type="GO" id="GO:0000160">
    <property type="term" value="P:phosphorelay signal transduction system"/>
    <property type="evidence" value="ECO:0007669"/>
    <property type="project" value="InterPro"/>
</dbReference>
<dbReference type="SUPFAM" id="SSF88659">
    <property type="entry name" value="Sigma3 and sigma4 domains of RNA polymerase sigma factors"/>
    <property type="match status" value="1"/>
</dbReference>
<name>A0A3N6MNC9_NATCH</name>
<keyword evidence="2" id="KW-0418">Kinase</keyword>
<dbReference type="AlphaFoldDB" id="A0A3N6MNC9"/>
<evidence type="ECO:0000256" key="1">
    <source>
        <dbReference type="ARBA" id="ARBA00022679"/>
    </source>
</evidence>
<dbReference type="Gene3D" id="3.30.450.20">
    <property type="entry name" value="PAS domain"/>
    <property type="match status" value="2"/>
</dbReference>
<dbReference type="InterPro" id="IPR013324">
    <property type="entry name" value="RNA_pol_sigma_r3/r4-like"/>
</dbReference>
<proteinExistence type="predicted"/>
<keyword evidence="10" id="KW-1185">Reference proteome</keyword>
<dbReference type="SMART" id="SM00065">
    <property type="entry name" value="GAF"/>
    <property type="match status" value="2"/>
</dbReference>
<reference evidence="9 10" key="1">
    <citation type="submission" date="2018-10" db="EMBL/GenBank/DDBJ databases">
        <title>Natrarchaeobius chitinivorans gen. nov., sp. nov., and Natrarchaeobius haloalkaliphilus sp. nov., alkaliphilic, chitin-utilizing haloarchaea from hypersaline alkaline lakes.</title>
        <authorList>
            <person name="Sorokin D.Y."/>
            <person name="Elcheninov A.G."/>
            <person name="Kostrikina N.A."/>
            <person name="Bale N.J."/>
            <person name="Sinninghe Damste J.S."/>
            <person name="Khijniak T.V."/>
            <person name="Kublanov I.V."/>
            <person name="Toshchakov S.V."/>
        </authorList>
    </citation>
    <scope>NUCLEOTIDE SEQUENCE [LARGE SCALE GENOMIC DNA]</scope>
    <source>
        <strain evidence="9 10">AArcht7</strain>
    </source>
</reference>
<dbReference type="SUPFAM" id="SSF55785">
    <property type="entry name" value="PYP-like sensor domain (PAS domain)"/>
    <property type="match status" value="2"/>
</dbReference>
<dbReference type="InterPro" id="IPR003018">
    <property type="entry name" value="GAF"/>
</dbReference>
<evidence type="ECO:0000256" key="2">
    <source>
        <dbReference type="ARBA" id="ARBA00022777"/>
    </source>
</evidence>
<dbReference type="Pfam" id="PF04967">
    <property type="entry name" value="HTH_10"/>
    <property type="match status" value="1"/>
</dbReference>
<dbReference type="SUPFAM" id="SSF55781">
    <property type="entry name" value="GAF domain-like"/>
    <property type="match status" value="2"/>
</dbReference>
<comment type="caution">
    <text evidence="9">The sequence shown here is derived from an EMBL/GenBank/DDBJ whole genome shotgun (WGS) entry which is preliminary data.</text>
</comment>
<evidence type="ECO:0000259" key="8">
    <source>
        <dbReference type="PROSITE" id="PS50113"/>
    </source>
</evidence>
<organism evidence="9 10">
    <name type="scientific">Natrarchaeobius chitinivorans</name>
    <dbReference type="NCBI Taxonomy" id="1679083"/>
    <lineage>
        <taxon>Archaea</taxon>
        <taxon>Methanobacteriati</taxon>
        <taxon>Methanobacteriota</taxon>
        <taxon>Stenosarchaea group</taxon>
        <taxon>Halobacteria</taxon>
        <taxon>Halobacteriales</taxon>
        <taxon>Natrialbaceae</taxon>
        <taxon>Natrarchaeobius</taxon>
    </lineage>
</organism>
<dbReference type="PANTHER" id="PTHR34236">
    <property type="entry name" value="DIMETHYL SULFOXIDE REDUCTASE TRANSCRIPTIONAL ACTIVATOR"/>
    <property type="match status" value="1"/>
</dbReference>
<gene>
    <name evidence="9" type="ORF">EA472_15785</name>
</gene>
<dbReference type="Pfam" id="PF00072">
    <property type="entry name" value="Response_reg"/>
    <property type="match status" value="1"/>
</dbReference>
<comment type="caution">
    <text evidence="5">Lacks conserved residue(s) required for the propagation of feature annotation.</text>
</comment>
<evidence type="ECO:0000259" key="6">
    <source>
        <dbReference type="PROSITE" id="PS50110"/>
    </source>
</evidence>
<protein>
    <submittedName>
        <fullName evidence="9">PAS domain S-box protein</fullName>
    </submittedName>
</protein>
<dbReference type="InterPro" id="IPR013656">
    <property type="entry name" value="PAS_4"/>
</dbReference>
<feature type="domain" description="PAC" evidence="8">
    <location>
        <begin position="218"/>
        <end position="275"/>
    </location>
</feature>
<evidence type="ECO:0000256" key="5">
    <source>
        <dbReference type="PROSITE-ProRule" id="PRU00169"/>
    </source>
</evidence>
<keyword evidence="4" id="KW-0804">Transcription</keyword>
<dbReference type="Pfam" id="PF08448">
    <property type="entry name" value="PAS_4"/>
    <property type="match status" value="1"/>
</dbReference>
<dbReference type="EMBL" id="REFZ01000011">
    <property type="protein sequence ID" value="RQG99000.1"/>
    <property type="molecule type" value="Genomic_DNA"/>
</dbReference>
<accession>A0A3N6MNC9</accession>
<dbReference type="PANTHER" id="PTHR34236:SF1">
    <property type="entry name" value="DIMETHYL SULFOXIDE REDUCTASE TRANSCRIPTIONAL ACTIVATOR"/>
    <property type="match status" value="1"/>
</dbReference>
<dbReference type="Pfam" id="PF13185">
    <property type="entry name" value="GAF_2"/>
    <property type="match status" value="2"/>
</dbReference>
<dbReference type="OrthoDB" id="165911at2157"/>
<dbReference type="Pfam" id="PF15915">
    <property type="entry name" value="BAT"/>
    <property type="match status" value="1"/>
</dbReference>
<dbReference type="Gene3D" id="3.40.50.2300">
    <property type="match status" value="1"/>
</dbReference>
<dbReference type="SMART" id="SM00091">
    <property type="entry name" value="PAS"/>
    <property type="match status" value="2"/>
</dbReference>
<dbReference type="GO" id="GO:0016301">
    <property type="term" value="F:kinase activity"/>
    <property type="evidence" value="ECO:0007669"/>
    <property type="project" value="UniProtKB-KW"/>
</dbReference>